<organism evidence="1 2">
    <name type="scientific">Caerostris darwini</name>
    <dbReference type="NCBI Taxonomy" id="1538125"/>
    <lineage>
        <taxon>Eukaryota</taxon>
        <taxon>Metazoa</taxon>
        <taxon>Ecdysozoa</taxon>
        <taxon>Arthropoda</taxon>
        <taxon>Chelicerata</taxon>
        <taxon>Arachnida</taxon>
        <taxon>Araneae</taxon>
        <taxon>Araneomorphae</taxon>
        <taxon>Entelegynae</taxon>
        <taxon>Araneoidea</taxon>
        <taxon>Araneidae</taxon>
        <taxon>Caerostris</taxon>
    </lineage>
</organism>
<dbReference type="AlphaFoldDB" id="A0AAV4TKL5"/>
<protein>
    <submittedName>
        <fullName evidence="1">Uncharacterized protein</fullName>
    </submittedName>
</protein>
<evidence type="ECO:0000313" key="1">
    <source>
        <dbReference type="EMBL" id="GIY44493.1"/>
    </source>
</evidence>
<gene>
    <name evidence="1" type="ORF">CDAR_1391</name>
</gene>
<comment type="caution">
    <text evidence="1">The sequence shown here is derived from an EMBL/GenBank/DDBJ whole genome shotgun (WGS) entry which is preliminary data.</text>
</comment>
<dbReference type="EMBL" id="BPLQ01009528">
    <property type="protein sequence ID" value="GIY44493.1"/>
    <property type="molecule type" value="Genomic_DNA"/>
</dbReference>
<sequence>MGLKLKRSNNRYNQRQLFSLHVDQKLDIPEDLTSEDHAPMIALSSLGHLEDTACTKRSLQQTRCLAKLA</sequence>
<reference evidence="1 2" key="1">
    <citation type="submission" date="2021-06" db="EMBL/GenBank/DDBJ databases">
        <title>Caerostris darwini draft genome.</title>
        <authorList>
            <person name="Kono N."/>
            <person name="Arakawa K."/>
        </authorList>
    </citation>
    <scope>NUCLEOTIDE SEQUENCE [LARGE SCALE GENOMIC DNA]</scope>
</reference>
<dbReference type="Proteomes" id="UP001054837">
    <property type="component" value="Unassembled WGS sequence"/>
</dbReference>
<proteinExistence type="predicted"/>
<evidence type="ECO:0000313" key="2">
    <source>
        <dbReference type="Proteomes" id="UP001054837"/>
    </source>
</evidence>
<accession>A0AAV4TKL5</accession>
<keyword evidence="2" id="KW-1185">Reference proteome</keyword>
<name>A0AAV4TKL5_9ARAC</name>